<dbReference type="EMBL" id="JAAGLQ010000287">
    <property type="protein sequence ID" value="NEA16736.1"/>
    <property type="molecule type" value="Genomic_DNA"/>
</dbReference>
<dbReference type="CDD" id="cd00093">
    <property type="entry name" value="HTH_XRE"/>
    <property type="match status" value="1"/>
</dbReference>
<dbReference type="PROSITE" id="PS50943">
    <property type="entry name" value="HTH_CROC1"/>
    <property type="match status" value="1"/>
</dbReference>
<dbReference type="InterPro" id="IPR001387">
    <property type="entry name" value="Cro/C1-type_HTH"/>
</dbReference>
<evidence type="ECO:0000313" key="3">
    <source>
        <dbReference type="Proteomes" id="UP000471293"/>
    </source>
</evidence>
<evidence type="ECO:0000259" key="1">
    <source>
        <dbReference type="PROSITE" id="PS50943"/>
    </source>
</evidence>
<dbReference type="Pfam" id="PF19054">
    <property type="entry name" value="DUF5753"/>
    <property type="match status" value="1"/>
</dbReference>
<gene>
    <name evidence="2" type="ORF">G3I29_14615</name>
</gene>
<dbReference type="GO" id="GO:0003677">
    <property type="term" value="F:DNA binding"/>
    <property type="evidence" value="ECO:0007669"/>
    <property type="project" value="InterPro"/>
</dbReference>
<accession>A0A6N9U490</accession>
<name>A0A6N9U490_STRHA</name>
<proteinExistence type="predicted"/>
<dbReference type="Pfam" id="PF13560">
    <property type="entry name" value="HTH_31"/>
    <property type="match status" value="1"/>
</dbReference>
<sequence>MGGVDQASDGAVVDCGAQAAGGTEPEGSDSLKTFGAVVQAFRKRARLTQEQFAPRVRYSVPTVASIEQGRRFPPADFVDRAEEVLDAFGSLRAAARHLSRRPGLASWFRQWARLEAEAINLYTYECRLVPGLLQTEAYARKLFAERLPPLNDEQIEEQVVARADRQRLLRERPNTAFSFLVEEHVLLRDAAQSSGSGTLLDQLIGLSEARNIEIQVMPLKRGSHAGVDGPMQLLETPQNRWLGYCEGQESGVFISDPKLVSTLQMRYARMRSQALSLEDSLSLLRQMRGAT</sequence>
<dbReference type="SUPFAM" id="SSF47413">
    <property type="entry name" value="lambda repressor-like DNA-binding domains"/>
    <property type="match status" value="1"/>
</dbReference>
<dbReference type="SMART" id="SM00530">
    <property type="entry name" value="HTH_XRE"/>
    <property type="match status" value="1"/>
</dbReference>
<reference evidence="2 3" key="1">
    <citation type="submission" date="2020-01" db="EMBL/GenBank/DDBJ databases">
        <title>Insect and environment-associated Actinomycetes.</title>
        <authorList>
            <person name="Currrie C."/>
            <person name="Chevrette M."/>
            <person name="Carlson C."/>
            <person name="Stubbendieck R."/>
            <person name="Wendt-Pienkowski E."/>
        </authorList>
    </citation>
    <scope>NUCLEOTIDE SEQUENCE [LARGE SCALE GENOMIC DNA]</scope>
    <source>
        <strain evidence="2 3">SID11342</strain>
    </source>
</reference>
<dbReference type="InterPro" id="IPR010982">
    <property type="entry name" value="Lambda_DNA-bd_dom_sf"/>
</dbReference>
<dbReference type="Proteomes" id="UP000471293">
    <property type="component" value="Unassembled WGS sequence"/>
</dbReference>
<protein>
    <submittedName>
        <fullName evidence="2">Helix-turn-helix domain-containing protein</fullName>
    </submittedName>
</protein>
<dbReference type="Gene3D" id="1.10.260.40">
    <property type="entry name" value="lambda repressor-like DNA-binding domains"/>
    <property type="match status" value="1"/>
</dbReference>
<feature type="domain" description="HTH cro/C1-type" evidence="1">
    <location>
        <begin position="38"/>
        <end position="91"/>
    </location>
</feature>
<organism evidence="2 3">
    <name type="scientific">Streptomyces halstedii</name>
    <dbReference type="NCBI Taxonomy" id="1944"/>
    <lineage>
        <taxon>Bacteria</taxon>
        <taxon>Bacillati</taxon>
        <taxon>Actinomycetota</taxon>
        <taxon>Actinomycetes</taxon>
        <taxon>Kitasatosporales</taxon>
        <taxon>Streptomycetaceae</taxon>
        <taxon>Streptomyces</taxon>
    </lineage>
</organism>
<comment type="caution">
    <text evidence="2">The sequence shown here is derived from an EMBL/GenBank/DDBJ whole genome shotgun (WGS) entry which is preliminary data.</text>
</comment>
<dbReference type="InterPro" id="IPR043917">
    <property type="entry name" value="DUF5753"/>
</dbReference>
<evidence type="ECO:0000313" key="2">
    <source>
        <dbReference type="EMBL" id="NEA16736.1"/>
    </source>
</evidence>
<dbReference type="AlphaFoldDB" id="A0A6N9U490"/>